<keyword evidence="5" id="KW-1185">Reference proteome</keyword>
<reference evidence="4" key="2">
    <citation type="submission" date="2023-04" db="EMBL/GenBank/DDBJ databases">
        <title>Paracnuella aquatica gen. nov., sp. nov., a member of the family Chitinophagaceae isolated from a hot spring.</title>
        <authorList>
            <person name="Wang C."/>
        </authorList>
    </citation>
    <scope>NUCLEOTIDE SEQUENCE</scope>
    <source>
        <strain evidence="4">LB-8</strain>
    </source>
</reference>
<dbReference type="Gene3D" id="3.20.20.70">
    <property type="entry name" value="Aldolase class I"/>
    <property type="match status" value="1"/>
</dbReference>
<dbReference type="EC" id="3.2.1.22" evidence="4"/>
<protein>
    <submittedName>
        <fullName evidence="4">Alpha-galactosidase</fullName>
        <ecNumber evidence="4">3.2.1.22</ecNumber>
    </submittedName>
</protein>
<dbReference type="EMBL" id="JAOTIF010000030">
    <property type="protein sequence ID" value="MCU7552224.1"/>
    <property type="molecule type" value="Genomic_DNA"/>
</dbReference>
<dbReference type="InterPro" id="IPR050985">
    <property type="entry name" value="Alpha-glycosidase_related"/>
</dbReference>
<comment type="caution">
    <text evidence="4">The sequence shown here is derived from an EMBL/GenBank/DDBJ whole genome shotgun (WGS) entry which is preliminary data.</text>
</comment>
<dbReference type="PANTHER" id="PTHR43053">
    <property type="entry name" value="GLYCOSIDASE FAMILY 31"/>
    <property type="match status" value="1"/>
</dbReference>
<reference evidence="4" key="1">
    <citation type="submission" date="2022-09" db="EMBL/GenBank/DDBJ databases">
        <authorList>
            <person name="Yuan C."/>
            <person name="Ke Z."/>
        </authorList>
    </citation>
    <scope>NUCLEOTIDE SEQUENCE</scope>
    <source>
        <strain evidence="4">LB-8</strain>
    </source>
</reference>
<evidence type="ECO:0000313" key="4">
    <source>
        <dbReference type="EMBL" id="MCU7552224.1"/>
    </source>
</evidence>
<keyword evidence="1 4" id="KW-0378">Hydrolase</keyword>
<dbReference type="SUPFAM" id="SSF51445">
    <property type="entry name" value="(Trans)glycosidases"/>
    <property type="match status" value="1"/>
</dbReference>
<name>A0A9X2XPZ6_9BACT</name>
<sequence length="778" mass="86573">MTKIKAIFLWLTIANTNLLFAQQNNLAIRNNSLTATFNVAQKTFEVKDIATGIIFLRKGIAKDVAKAVSVSVTDPVFGKGQAIQLMKPDGGNYIMALYPQVPFLFIRETIANRGKETLELQKVSSCSFQVDLQKPVAGMKTLGTGGLHTPTDNPGSYVFLTTVWPQTREGVVTGWLTNERGSGVVFSDTSDSRVSIRPQIDYGRLLVQAGAQTPLETLLVGYFKDARVGEEEYAATIARHQHIQLPPRKAVYCTWYSEKNGGAGNEKSTDELTSFIAKSLKPYGLGVVQIDDEWQDGGNFNGPRRGFDRVKPNGPYPNGMTPTANIIKQNGLTAGIWWMPFSRNHQDPEYKDRQSWFARRLDGKPYETTWGGTSLDITNPQVQQHLAQTAKTLRNWGFNYFKMDGLWTGTVTEQVYINDGYKDDHIGNCKPLYDSSKTQIEAFRMGLKLLRNNVGKDVFFSGCCISQNMRSFGASIGLVNAMRVGPDYNHDGQTIRTGPLRASRLYFLNGRVWWNDPDPSIIRQSGTATADGACKGIGSLTRARLMPSWVALTGQFFLSSDWLPNLPEERLDIMKRCMLSHNGTARPVDAFDRTLPATWLATDKHTNVERNVIGLFNWDTTKQQIGCGTAWAGLKKNTAYYAFDFWENKVLPDIAKEFAFELPGESCKIIAVRAKANHPVLVSTSKHITQGMVDVKEETWSNATLSGKSELVGGDPYEMRIAGLADNGNWSPEKVDVTGLEGATIKILPVTEKGWVRVVIQSEKSGIAQWRIKFRNKV</sequence>
<dbReference type="InterPro" id="IPR013780">
    <property type="entry name" value="Glyco_hydro_b"/>
</dbReference>
<evidence type="ECO:0000256" key="3">
    <source>
        <dbReference type="SAM" id="SignalP"/>
    </source>
</evidence>
<proteinExistence type="predicted"/>
<organism evidence="4 5">
    <name type="scientific">Paraflavisolibacter caeni</name>
    <dbReference type="NCBI Taxonomy" id="2982496"/>
    <lineage>
        <taxon>Bacteria</taxon>
        <taxon>Pseudomonadati</taxon>
        <taxon>Bacteroidota</taxon>
        <taxon>Chitinophagia</taxon>
        <taxon>Chitinophagales</taxon>
        <taxon>Chitinophagaceae</taxon>
        <taxon>Paraflavisolibacter</taxon>
    </lineage>
</organism>
<keyword evidence="2 4" id="KW-0326">Glycosidase</keyword>
<evidence type="ECO:0000256" key="1">
    <source>
        <dbReference type="ARBA" id="ARBA00022801"/>
    </source>
</evidence>
<accession>A0A9X2XPZ6</accession>
<dbReference type="InterPro" id="IPR017853">
    <property type="entry name" value="GH"/>
</dbReference>
<keyword evidence="3" id="KW-0732">Signal</keyword>
<dbReference type="AlphaFoldDB" id="A0A9X2XPZ6"/>
<feature type="chain" id="PRO_5040963880" evidence="3">
    <location>
        <begin position="22"/>
        <end position="778"/>
    </location>
</feature>
<dbReference type="InterPro" id="IPR013785">
    <property type="entry name" value="Aldolase_TIM"/>
</dbReference>
<dbReference type="Proteomes" id="UP001155483">
    <property type="component" value="Unassembled WGS sequence"/>
</dbReference>
<gene>
    <name evidence="4" type="ORF">OCK74_24105</name>
</gene>
<dbReference type="Gene3D" id="2.60.40.1180">
    <property type="entry name" value="Golgi alpha-mannosidase II"/>
    <property type="match status" value="1"/>
</dbReference>
<dbReference type="GO" id="GO:0004557">
    <property type="term" value="F:alpha-galactosidase activity"/>
    <property type="evidence" value="ECO:0007669"/>
    <property type="project" value="UniProtKB-EC"/>
</dbReference>
<evidence type="ECO:0000256" key="2">
    <source>
        <dbReference type="ARBA" id="ARBA00023295"/>
    </source>
</evidence>
<feature type="signal peptide" evidence="3">
    <location>
        <begin position="1"/>
        <end position="21"/>
    </location>
</feature>
<dbReference type="RefSeq" id="WP_279299661.1">
    <property type="nucleotide sequence ID" value="NZ_JAOTIF010000030.1"/>
</dbReference>
<evidence type="ECO:0000313" key="5">
    <source>
        <dbReference type="Proteomes" id="UP001155483"/>
    </source>
</evidence>